<evidence type="ECO:0000256" key="1">
    <source>
        <dbReference type="ARBA" id="ARBA00006739"/>
    </source>
</evidence>
<dbReference type="InterPro" id="IPR029044">
    <property type="entry name" value="Nucleotide-diphossugar_trans"/>
</dbReference>
<keyword evidence="4" id="KW-0812">Transmembrane</keyword>
<evidence type="ECO:0000259" key="5">
    <source>
        <dbReference type="Pfam" id="PF00535"/>
    </source>
</evidence>
<dbReference type="Gene3D" id="3.90.550.10">
    <property type="entry name" value="Spore Coat Polysaccharide Biosynthesis Protein SpsA, Chain A"/>
    <property type="match status" value="1"/>
</dbReference>
<keyword evidence="4" id="KW-0472">Membrane</keyword>
<comment type="caution">
    <text evidence="6">The sequence shown here is derived from an EMBL/GenBank/DDBJ whole genome shotgun (WGS) entry which is preliminary data.</text>
</comment>
<evidence type="ECO:0000256" key="4">
    <source>
        <dbReference type="SAM" id="Phobius"/>
    </source>
</evidence>
<gene>
    <name evidence="6" type="ORF">DYBT9623_00312</name>
</gene>
<keyword evidence="2" id="KW-0328">Glycosyltransferase</keyword>
<sequence length="327" mass="37166">MMAPNVSVVIPTFRRPALLENCLKAIAAQHCPDFSFDVTVVSDGPDPATESLVNRIKSEYPYFPVYFHALEEKRGPAAARNYGWKHSTGELVAFTDDDCIPLPGWLAGLWHSYMNSKTEVIAFTGKVEVPVPEKPTDYEKNVSHLSTAEFITANCACTRAALERVKGFDEDFPVAWREDSDLQFRLLENEVPIIQIKEAMVCHPVRKTSWGSSLRDQQKSMFNALLFKKHPDFYRKRIAIGPVWNYYVIILASIVAIFAMIVKAPLVLSLALLSWLFAVVSFMVKRLRGTDPSLRHRLEMVVTSVLIPYLSVYWTLRGALRYKVFFL</sequence>
<accession>A0ABN7R086</accession>
<evidence type="ECO:0000256" key="3">
    <source>
        <dbReference type="ARBA" id="ARBA00022679"/>
    </source>
</evidence>
<feature type="transmembrane region" description="Helical" evidence="4">
    <location>
        <begin position="243"/>
        <end position="261"/>
    </location>
</feature>
<feature type="transmembrane region" description="Helical" evidence="4">
    <location>
        <begin position="267"/>
        <end position="284"/>
    </location>
</feature>
<reference evidence="6 7" key="1">
    <citation type="submission" date="2021-04" db="EMBL/GenBank/DDBJ databases">
        <authorList>
            <person name="Rodrigo-Torres L."/>
            <person name="Arahal R. D."/>
            <person name="Lucena T."/>
        </authorList>
    </citation>
    <scope>NUCLEOTIDE SEQUENCE [LARGE SCALE GENOMIC DNA]</scope>
    <source>
        <strain evidence="6 7">CECT 9623</strain>
    </source>
</reference>
<dbReference type="Proteomes" id="UP000679725">
    <property type="component" value="Unassembled WGS sequence"/>
</dbReference>
<dbReference type="RefSeq" id="WP_215231754.1">
    <property type="nucleotide sequence ID" value="NZ_CAJRAU010000001.1"/>
</dbReference>
<protein>
    <recommendedName>
        <fullName evidence="5">Glycosyltransferase 2-like domain-containing protein</fullName>
    </recommendedName>
</protein>
<keyword evidence="3" id="KW-0808">Transferase</keyword>
<evidence type="ECO:0000313" key="7">
    <source>
        <dbReference type="Proteomes" id="UP000679725"/>
    </source>
</evidence>
<keyword evidence="7" id="KW-1185">Reference proteome</keyword>
<feature type="domain" description="Glycosyltransferase 2-like" evidence="5">
    <location>
        <begin position="7"/>
        <end position="120"/>
    </location>
</feature>
<comment type="similarity">
    <text evidence="1">Belongs to the glycosyltransferase 2 family.</text>
</comment>
<organism evidence="6 7">
    <name type="scientific">Dyadobacter linearis</name>
    <dbReference type="NCBI Taxonomy" id="2823330"/>
    <lineage>
        <taxon>Bacteria</taxon>
        <taxon>Pseudomonadati</taxon>
        <taxon>Bacteroidota</taxon>
        <taxon>Cytophagia</taxon>
        <taxon>Cytophagales</taxon>
        <taxon>Spirosomataceae</taxon>
        <taxon>Dyadobacter</taxon>
    </lineage>
</organism>
<feature type="transmembrane region" description="Helical" evidence="4">
    <location>
        <begin position="296"/>
        <end position="316"/>
    </location>
</feature>
<proteinExistence type="inferred from homology"/>
<dbReference type="CDD" id="cd00761">
    <property type="entry name" value="Glyco_tranf_GTA_type"/>
    <property type="match status" value="1"/>
</dbReference>
<evidence type="ECO:0000313" key="6">
    <source>
        <dbReference type="EMBL" id="CAG5067591.1"/>
    </source>
</evidence>
<name>A0ABN7R086_9BACT</name>
<dbReference type="InterPro" id="IPR001173">
    <property type="entry name" value="Glyco_trans_2-like"/>
</dbReference>
<dbReference type="PANTHER" id="PTHR43179:SF12">
    <property type="entry name" value="GALACTOFURANOSYLTRANSFERASE GLFT2"/>
    <property type="match status" value="1"/>
</dbReference>
<dbReference type="PANTHER" id="PTHR43179">
    <property type="entry name" value="RHAMNOSYLTRANSFERASE WBBL"/>
    <property type="match status" value="1"/>
</dbReference>
<dbReference type="SUPFAM" id="SSF53448">
    <property type="entry name" value="Nucleotide-diphospho-sugar transferases"/>
    <property type="match status" value="1"/>
</dbReference>
<keyword evidence="4" id="KW-1133">Transmembrane helix</keyword>
<evidence type="ECO:0000256" key="2">
    <source>
        <dbReference type="ARBA" id="ARBA00022676"/>
    </source>
</evidence>
<dbReference type="EMBL" id="CAJRAU010000001">
    <property type="protein sequence ID" value="CAG5067591.1"/>
    <property type="molecule type" value="Genomic_DNA"/>
</dbReference>
<dbReference type="Pfam" id="PF00535">
    <property type="entry name" value="Glycos_transf_2"/>
    <property type="match status" value="1"/>
</dbReference>